<dbReference type="Pfam" id="PF08125">
    <property type="entry name" value="Mannitol_dh_C"/>
    <property type="match status" value="1"/>
</dbReference>
<dbReference type="PANTHER" id="PTHR30524">
    <property type="entry name" value="MANNITOL-1-PHOSPHATE 5-DEHYDROGENASE"/>
    <property type="match status" value="1"/>
</dbReference>
<evidence type="ECO:0000259" key="5">
    <source>
        <dbReference type="Pfam" id="PF08125"/>
    </source>
</evidence>
<proteinExistence type="predicted"/>
<protein>
    <submittedName>
        <fullName evidence="6">Tagaturonate reductase</fullName>
    </submittedName>
</protein>
<keyword evidence="1" id="KW-0560">Oxidoreductase</keyword>
<sequence length="509" mass="57831">MKTLSYKTLEENGYDGYLLKDAPERVLQFGEGNFLRAFVDYFIDLMNEKAGFNSKVVLVQPIAAPMIHDMINDQDGLYTLYLRGQENGQAVNKKRVISCVSRCIDPYAEFDALMACADNPDLRFITCNTTEAGIAYDPNCKFEDKPAASYPGKLCQFMYRRFQKFGDQKGKGFIILSCELIDNNGKELKKCLLQYADLWNLGDDFKKWIDEENIICSTLVDRIVPGRIRDTEEVKKIEEENGYHDDLVDVGEVFGFWVIEGPQSIKKEFPCKEADLPILICDDHKPYKQRKVRILNGAHTSFVLGAYLAGENIVRDCMHDETIHGFMDKLLYEEVIPTLTLDPDDCKQFASDVTDRFANPYVDHQLLSISLNSTSKWKARVMPSFKGYVEKYGKLPACITASFAFYEMFYHQGKELTDKGLEAVRPSAAVTPVVSGPSEYVISDDRPILEFYYAHKDDDVSALTHAVLSNTDFWGEDLTKIEGFEEAVTGYAKMIEEKGAYEVMKSCLN</sequence>
<keyword evidence="2" id="KW-0520">NAD</keyword>
<dbReference type="SUPFAM" id="SSF51735">
    <property type="entry name" value="NAD(P)-binding Rossmann-fold domains"/>
    <property type="match status" value="1"/>
</dbReference>
<evidence type="ECO:0000256" key="3">
    <source>
        <dbReference type="ARBA" id="ARBA00048615"/>
    </source>
</evidence>
<dbReference type="Pfam" id="PF01232">
    <property type="entry name" value="Mannitol_dh"/>
    <property type="match status" value="1"/>
</dbReference>
<dbReference type="Gene3D" id="1.10.1040.10">
    <property type="entry name" value="N-(1-d-carboxylethyl)-l-norvaline Dehydrogenase, domain 2"/>
    <property type="match status" value="1"/>
</dbReference>
<comment type="catalytic activity">
    <reaction evidence="3">
        <text>D-mannitol 1-phosphate + NAD(+) = beta-D-fructose 6-phosphate + NADH + H(+)</text>
        <dbReference type="Rhea" id="RHEA:19661"/>
        <dbReference type="ChEBI" id="CHEBI:15378"/>
        <dbReference type="ChEBI" id="CHEBI:57540"/>
        <dbReference type="ChEBI" id="CHEBI:57634"/>
        <dbReference type="ChEBI" id="CHEBI:57945"/>
        <dbReference type="ChEBI" id="CHEBI:61381"/>
        <dbReference type="EC" id="1.1.1.17"/>
    </reaction>
</comment>
<dbReference type="InterPro" id="IPR036291">
    <property type="entry name" value="NAD(P)-bd_dom_sf"/>
</dbReference>
<feature type="domain" description="Mannitol dehydrogenase C-terminal" evidence="5">
    <location>
        <begin position="285"/>
        <end position="488"/>
    </location>
</feature>
<dbReference type="InterPro" id="IPR013118">
    <property type="entry name" value="Mannitol_DH_C"/>
</dbReference>
<dbReference type="NCBIfam" id="NF002969">
    <property type="entry name" value="PRK03643.1"/>
    <property type="match status" value="1"/>
</dbReference>
<dbReference type="InterPro" id="IPR013328">
    <property type="entry name" value="6PGD_dom2"/>
</dbReference>
<dbReference type="AlphaFoldDB" id="A0A1H9VR17"/>
<gene>
    <name evidence="6" type="ORF">SAMN04487884_12473</name>
</gene>
<dbReference type="GO" id="GO:0019698">
    <property type="term" value="P:D-galacturonate catabolic process"/>
    <property type="evidence" value="ECO:0007669"/>
    <property type="project" value="TreeGrafter"/>
</dbReference>
<dbReference type="GO" id="GO:0019592">
    <property type="term" value="P:mannitol catabolic process"/>
    <property type="evidence" value="ECO:0007669"/>
    <property type="project" value="TreeGrafter"/>
</dbReference>
<dbReference type="eggNOG" id="COG0246">
    <property type="taxonomic scope" value="Bacteria"/>
</dbReference>
<evidence type="ECO:0000313" key="6">
    <source>
        <dbReference type="EMBL" id="SES24042.1"/>
    </source>
</evidence>
<evidence type="ECO:0000313" key="7">
    <source>
        <dbReference type="Proteomes" id="UP000182584"/>
    </source>
</evidence>
<evidence type="ECO:0000256" key="1">
    <source>
        <dbReference type="ARBA" id="ARBA00023002"/>
    </source>
</evidence>
<accession>A0A1H9VR17</accession>
<dbReference type="RefSeq" id="WP_074757874.1">
    <property type="nucleotide sequence ID" value="NZ_FOGJ01000024.1"/>
</dbReference>
<name>A0A1H9VR17_BUTFI</name>
<dbReference type="GO" id="GO:0009026">
    <property type="term" value="F:tagaturonate reductase activity"/>
    <property type="evidence" value="ECO:0007669"/>
    <property type="project" value="TreeGrafter"/>
</dbReference>
<evidence type="ECO:0000259" key="4">
    <source>
        <dbReference type="Pfam" id="PF01232"/>
    </source>
</evidence>
<dbReference type="GO" id="GO:0008926">
    <property type="term" value="F:mannitol-1-phosphate 5-dehydrogenase activity"/>
    <property type="evidence" value="ECO:0007669"/>
    <property type="project" value="UniProtKB-EC"/>
</dbReference>
<dbReference type="SUPFAM" id="SSF48179">
    <property type="entry name" value="6-phosphogluconate dehydrogenase C-terminal domain-like"/>
    <property type="match status" value="1"/>
</dbReference>
<dbReference type="OrthoDB" id="9768714at2"/>
<dbReference type="Gene3D" id="3.40.50.720">
    <property type="entry name" value="NAD(P)-binding Rossmann-like Domain"/>
    <property type="match status" value="1"/>
</dbReference>
<dbReference type="GO" id="GO:0005829">
    <property type="term" value="C:cytosol"/>
    <property type="evidence" value="ECO:0007669"/>
    <property type="project" value="TreeGrafter"/>
</dbReference>
<organism evidence="6 7">
    <name type="scientific">Butyrivibrio fibrisolvens</name>
    <dbReference type="NCBI Taxonomy" id="831"/>
    <lineage>
        <taxon>Bacteria</taxon>
        <taxon>Bacillati</taxon>
        <taxon>Bacillota</taxon>
        <taxon>Clostridia</taxon>
        <taxon>Lachnospirales</taxon>
        <taxon>Lachnospiraceae</taxon>
        <taxon>Butyrivibrio</taxon>
    </lineage>
</organism>
<dbReference type="Proteomes" id="UP000182584">
    <property type="component" value="Unassembled WGS sequence"/>
</dbReference>
<dbReference type="EMBL" id="FOGJ01000024">
    <property type="protein sequence ID" value="SES24042.1"/>
    <property type="molecule type" value="Genomic_DNA"/>
</dbReference>
<feature type="domain" description="Mannitol dehydrogenase N-terminal" evidence="4">
    <location>
        <begin position="25"/>
        <end position="268"/>
    </location>
</feature>
<dbReference type="PANTHER" id="PTHR30524:SF0">
    <property type="entry name" value="ALTRONATE OXIDOREDUCTASE-RELATED"/>
    <property type="match status" value="1"/>
</dbReference>
<dbReference type="InterPro" id="IPR008927">
    <property type="entry name" value="6-PGluconate_DH-like_C_sf"/>
</dbReference>
<dbReference type="InterPro" id="IPR013131">
    <property type="entry name" value="Mannitol_DH_N"/>
</dbReference>
<evidence type="ECO:0000256" key="2">
    <source>
        <dbReference type="ARBA" id="ARBA00023027"/>
    </source>
</evidence>
<reference evidence="6 7" key="1">
    <citation type="submission" date="2016-10" db="EMBL/GenBank/DDBJ databases">
        <authorList>
            <person name="de Groot N.N."/>
        </authorList>
    </citation>
    <scope>NUCLEOTIDE SEQUENCE [LARGE SCALE GENOMIC DNA]</scope>
    <source>
        <strain evidence="6 7">AR40</strain>
    </source>
</reference>